<reference evidence="1 2" key="1">
    <citation type="submission" date="2016-10" db="EMBL/GenBank/DDBJ databases">
        <authorList>
            <person name="de Groot N.N."/>
        </authorList>
    </citation>
    <scope>NUCLEOTIDE SEQUENCE [LARGE SCALE GENOMIC DNA]</scope>
    <source>
        <strain evidence="1 2">ASO4-2</strain>
    </source>
</reference>
<keyword evidence="2" id="KW-1185">Reference proteome</keyword>
<dbReference type="SUPFAM" id="SSF53795">
    <property type="entry name" value="PEP carboxykinase-like"/>
    <property type="match status" value="1"/>
</dbReference>
<proteinExistence type="predicted"/>
<dbReference type="Gene3D" id="3.40.50.300">
    <property type="entry name" value="P-loop containing nucleotide triphosphate hydrolases"/>
    <property type="match status" value="1"/>
</dbReference>
<dbReference type="InterPro" id="IPR027597">
    <property type="entry name" value="HprK-rel_B"/>
</dbReference>
<gene>
    <name evidence="1" type="ORF">SAMN05660653_02211</name>
</gene>
<evidence type="ECO:0000313" key="2">
    <source>
        <dbReference type="Proteomes" id="UP000198771"/>
    </source>
</evidence>
<evidence type="ECO:0000313" key="1">
    <source>
        <dbReference type="EMBL" id="SDB45412.1"/>
    </source>
</evidence>
<organism evidence="1 2">
    <name type="scientific">Desulfonatronum thiosulfatophilum</name>
    <dbReference type="NCBI Taxonomy" id="617002"/>
    <lineage>
        <taxon>Bacteria</taxon>
        <taxon>Pseudomonadati</taxon>
        <taxon>Thermodesulfobacteriota</taxon>
        <taxon>Desulfovibrionia</taxon>
        <taxon>Desulfovibrionales</taxon>
        <taxon>Desulfonatronaceae</taxon>
        <taxon>Desulfonatronum</taxon>
    </lineage>
</organism>
<keyword evidence="1" id="KW-0808">Transferase</keyword>
<dbReference type="STRING" id="617002.SAMN05660653_02211"/>
<dbReference type="NCBIfam" id="TIGR04355">
    <property type="entry name" value="HprK_rel_B"/>
    <property type="match status" value="1"/>
</dbReference>
<dbReference type="RefSeq" id="WP_161946298.1">
    <property type="nucleotide sequence ID" value="NZ_FMXO01000012.1"/>
</dbReference>
<dbReference type="InterPro" id="IPR027417">
    <property type="entry name" value="P-loop_NTPase"/>
</dbReference>
<dbReference type="AlphaFoldDB" id="A0A1G6DJV2"/>
<protein>
    <submittedName>
        <fullName evidence="1">HprK-related kinase B</fullName>
    </submittedName>
</protein>
<keyword evidence="1" id="KW-0418">Kinase</keyword>
<dbReference type="Proteomes" id="UP000198771">
    <property type="component" value="Unassembled WGS sequence"/>
</dbReference>
<dbReference type="GO" id="GO:0016301">
    <property type="term" value="F:kinase activity"/>
    <property type="evidence" value="ECO:0007669"/>
    <property type="project" value="UniProtKB-KW"/>
</dbReference>
<name>A0A1G6DJV2_9BACT</name>
<accession>A0A1G6DJV2</accession>
<sequence length="373" mass="42033">MSRHSPEQVHSLLSEILDSARIQATLRLRFSGCRIVVHADDPQIIAKLRRYYSEFQDSVHTENMQDRDPDILITALEGPPLEFDAPWTVKQPDPGKSRIKEEYLDQGEVRIVLKRLTGMLFLFDQRRHAAFGPCLANENQVINFINSRFIQWMLDRNSLLCHAAGVAKHGKGLALAGFSGMGKSTLALHMMSRGLDFVSNDRLLIHRKDDKIMMHGVAKLPRVNPGTILGNPSLSGMLDEAQKDAYAGMAPEELWALEQKHDVYLDECFGPGKNLSSSNLNGLVILNWSPKYPRISLELVDLAQRPDLLDTVVKSPGVFFLPRPGCTYRFKPEAYLRMFEDCAVFEARGGVDFDHVAKACIHYLDQQERTCSA</sequence>
<dbReference type="EMBL" id="FMXO01000012">
    <property type="protein sequence ID" value="SDB45412.1"/>
    <property type="molecule type" value="Genomic_DNA"/>
</dbReference>
<dbReference type="OrthoDB" id="5443147at2"/>